<feature type="chain" id="PRO_5046985357" evidence="1">
    <location>
        <begin position="21"/>
        <end position="281"/>
    </location>
</feature>
<evidence type="ECO:0000256" key="1">
    <source>
        <dbReference type="SAM" id="SignalP"/>
    </source>
</evidence>
<evidence type="ECO:0000313" key="3">
    <source>
        <dbReference type="EMBL" id="MEK7952237.1"/>
    </source>
</evidence>
<dbReference type="RefSeq" id="WP_341405995.1">
    <property type="nucleotide sequence ID" value="NZ_JBBUKT010000006.1"/>
</dbReference>
<proteinExistence type="predicted"/>
<evidence type="ECO:0000259" key="2">
    <source>
        <dbReference type="Pfam" id="PF14339"/>
    </source>
</evidence>
<organism evidence="3 4">
    <name type="scientific">Luteolibacter soli</name>
    <dbReference type="NCBI Taxonomy" id="3135280"/>
    <lineage>
        <taxon>Bacteria</taxon>
        <taxon>Pseudomonadati</taxon>
        <taxon>Verrucomicrobiota</taxon>
        <taxon>Verrucomicrobiia</taxon>
        <taxon>Verrucomicrobiales</taxon>
        <taxon>Verrucomicrobiaceae</taxon>
        <taxon>Luteolibacter</taxon>
    </lineage>
</organism>
<dbReference type="InterPro" id="IPR025507">
    <property type="entry name" value="DUF4394"/>
</dbReference>
<keyword evidence="1" id="KW-0732">Signal</keyword>
<keyword evidence="4" id="KW-1185">Reference proteome</keyword>
<reference evidence="3 4" key="1">
    <citation type="submission" date="2024-04" db="EMBL/GenBank/DDBJ databases">
        <title>Luteolibacter sp. isolated from soil.</title>
        <authorList>
            <person name="An J."/>
        </authorList>
    </citation>
    <scope>NUCLEOTIDE SEQUENCE [LARGE SCALE GENOMIC DNA]</scope>
    <source>
        <strain evidence="3 4">Y139</strain>
    </source>
</reference>
<dbReference type="Proteomes" id="UP001371305">
    <property type="component" value="Unassembled WGS sequence"/>
</dbReference>
<comment type="caution">
    <text evidence="3">The sequence shown here is derived from an EMBL/GenBank/DDBJ whole genome shotgun (WGS) entry which is preliminary data.</text>
</comment>
<feature type="signal peptide" evidence="1">
    <location>
        <begin position="1"/>
        <end position="20"/>
    </location>
</feature>
<accession>A0ABU9AZR1</accession>
<name>A0ABU9AZR1_9BACT</name>
<dbReference type="Pfam" id="PF14339">
    <property type="entry name" value="DUF4394"/>
    <property type="match status" value="1"/>
</dbReference>
<evidence type="ECO:0000313" key="4">
    <source>
        <dbReference type="Proteomes" id="UP001371305"/>
    </source>
</evidence>
<feature type="domain" description="DUF4394" evidence="2">
    <location>
        <begin position="32"/>
        <end position="256"/>
    </location>
</feature>
<dbReference type="SUPFAM" id="SSF63825">
    <property type="entry name" value="YWTD domain"/>
    <property type="match status" value="1"/>
</dbReference>
<gene>
    <name evidence="3" type="ORF">WKV53_17135</name>
</gene>
<dbReference type="EMBL" id="JBBUKT010000006">
    <property type="protein sequence ID" value="MEK7952237.1"/>
    <property type="molecule type" value="Genomic_DNA"/>
</dbReference>
<sequence>MKTNLLFSLAILALAPAASAASLYGVTTDNHLVQFDSATPAVFTSSFAVSGLVGSDGVTSDPFATLVNITYNPSTGVLYGIDSNANFYSVASNGAANLVSHSLSPAGFSGGLAYDPFSGSLSFLTDASENFSLNMAGAVTSNPSLFYGSGDAHEGSAPNIFGLGIDGDFGSAFMLDSATNSLVRSFSPDLAELFTVGSLGFDVTSFGGLVVDFNGNLFASLSTDGLTSTLYSIDSLTGAATPVGAFGSGTGISSMAVPEPSSALLGAFGALALLRRRRSNA</sequence>
<protein>
    <submittedName>
        <fullName evidence="3">DUF4394 domain-containing protein</fullName>
    </submittedName>
</protein>